<dbReference type="AlphaFoldDB" id="A0A1R4IC74"/>
<evidence type="ECO:0000313" key="2">
    <source>
        <dbReference type="EMBL" id="SJN17442.1"/>
    </source>
</evidence>
<dbReference type="Gene3D" id="1.10.1200.10">
    <property type="entry name" value="ACP-like"/>
    <property type="match status" value="1"/>
</dbReference>
<gene>
    <name evidence="2" type="ORF">FM119_00955</name>
</gene>
<dbReference type="Proteomes" id="UP000196778">
    <property type="component" value="Unassembled WGS sequence"/>
</dbReference>
<organism evidence="2 3">
    <name type="scientific">Mycetocola reblochoni REB411</name>
    <dbReference type="NCBI Taxonomy" id="1255698"/>
    <lineage>
        <taxon>Bacteria</taxon>
        <taxon>Bacillati</taxon>
        <taxon>Actinomycetota</taxon>
        <taxon>Actinomycetes</taxon>
        <taxon>Micrococcales</taxon>
        <taxon>Microbacteriaceae</taxon>
        <taxon>Mycetocola</taxon>
    </lineage>
</organism>
<dbReference type="InterPro" id="IPR036736">
    <property type="entry name" value="ACP-like_sf"/>
</dbReference>
<protein>
    <recommendedName>
        <fullName evidence="1">Carrier domain-containing protein</fullName>
    </recommendedName>
</protein>
<evidence type="ECO:0000313" key="3">
    <source>
        <dbReference type="Proteomes" id="UP000196778"/>
    </source>
</evidence>
<keyword evidence="3" id="KW-1185">Reference proteome</keyword>
<dbReference type="RefSeq" id="WP_087135824.1">
    <property type="nucleotide sequence ID" value="NZ_FUKR01000006.1"/>
</dbReference>
<reference evidence="3" key="1">
    <citation type="submission" date="2017-02" db="EMBL/GenBank/DDBJ databases">
        <authorList>
            <person name="Dridi B."/>
        </authorList>
    </citation>
    <scope>NUCLEOTIDE SEQUENCE [LARGE SCALE GENOMIC DNA]</scope>
    <source>
        <strain evidence="3">EB411</strain>
    </source>
</reference>
<feature type="domain" description="Carrier" evidence="1">
    <location>
        <begin position="15"/>
        <end position="67"/>
    </location>
</feature>
<dbReference type="SUPFAM" id="SSF47336">
    <property type="entry name" value="ACP-like"/>
    <property type="match status" value="1"/>
</dbReference>
<accession>A0A1R4IC74</accession>
<dbReference type="OrthoDB" id="2455700at2"/>
<evidence type="ECO:0000259" key="1">
    <source>
        <dbReference type="Pfam" id="PF00550"/>
    </source>
</evidence>
<dbReference type="EMBL" id="FUKR01000006">
    <property type="protein sequence ID" value="SJN17442.1"/>
    <property type="molecule type" value="Genomic_DNA"/>
</dbReference>
<proteinExistence type="predicted"/>
<dbReference type="InterPro" id="IPR009081">
    <property type="entry name" value="PP-bd_ACP"/>
</dbReference>
<name>A0A1R4IC74_9MICO</name>
<sequence>MIRAADVLEQLRLASGLDSVDPAEELFDLGIDSVRLMRLTEGWRAERPSLDFAAVAGAGTVAELLDVLGAER</sequence>
<dbReference type="Pfam" id="PF00550">
    <property type="entry name" value="PP-binding"/>
    <property type="match status" value="1"/>
</dbReference>